<evidence type="ECO:0000313" key="14">
    <source>
        <dbReference type="Proteomes" id="UP000440732"/>
    </source>
</evidence>
<name>A0A6A3DR74_9STRA</name>
<evidence type="ECO:0000313" key="16">
    <source>
        <dbReference type="Proteomes" id="UP000476176"/>
    </source>
</evidence>
<evidence type="ECO:0000313" key="17">
    <source>
        <dbReference type="Proteomes" id="UP000488956"/>
    </source>
</evidence>
<evidence type="ECO:0000313" key="11">
    <source>
        <dbReference type="Proteomes" id="UP000433483"/>
    </source>
</evidence>
<evidence type="ECO:0000313" key="6">
    <source>
        <dbReference type="EMBL" id="KAE9171741.1"/>
    </source>
</evidence>
<dbReference type="EMBL" id="QXGC01003229">
    <property type="protein sequence ID" value="KAE9177412.1"/>
    <property type="molecule type" value="Genomic_DNA"/>
</dbReference>
<dbReference type="OrthoDB" id="10298585at2759"/>
<keyword evidence="1" id="KW-0472">Membrane</keyword>
<dbReference type="Proteomes" id="UP000476176">
    <property type="component" value="Unassembled WGS sequence"/>
</dbReference>
<dbReference type="Proteomes" id="UP000488956">
    <property type="component" value="Unassembled WGS sequence"/>
</dbReference>
<evidence type="ECO:0000313" key="2">
    <source>
        <dbReference type="EMBL" id="KAE8922606.1"/>
    </source>
</evidence>
<dbReference type="EMBL" id="QXGA01000503">
    <property type="protein sequence ID" value="KAE9144948.1"/>
    <property type="molecule type" value="Genomic_DNA"/>
</dbReference>
<dbReference type="Proteomes" id="UP000440367">
    <property type="component" value="Unassembled WGS sequence"/>
</dbReference>
<evidence type="ECO:0000313" key="10">
    <source>
        <dbReference type="Proteomes" id="UP000429523"/>
    </source>
</evidence>
<dbReference type="AlphaFoldDB" id="A0A6A3DR74"/>
<dbReference type="EMBL" id="QXFW01003224">
    <property type="protein sequence ID" value="KAE8972155.1"/>
    <property type="molecule type" value="Genomic_DNA"/>
</dbReference>
<proteinExistence type="predicted"/>
<dbReference type="Proteomes" id="UP000440732">
    <property type="component" value="Unassembled WGS sequence"/>
</dbReference>
<dbReference type="Proteomes" id="UP000433483">
    <property type="component" value="Unassembled WGS sequence"/>
</dbReference>
<evidence type="ECO:0000313" key="5">
    <source>
        <dbReference type="EMBL" id="KAE9144948.1"/>
    </source>
</evidence>
<evidence type="ECO:0000313" key="8">
    <source>
        <dbReference type="EMBL" id="KAE9185275.1"/>
    </source>
</evidence>
<dbReference type="EMBL" id="QXGD01002697">
    <property type="protein sequence ID" value="KAE9185275.1"/>
    <property type="molecule type" value="Genomic_DNA"/>
</dbReference>
<comment type="caution">
    <text evidence="2">The sequence shown here is derived from an EMBL/GenBank/DDBJ whole genome shotgun (WGS) entry which is preliminary data.</text>
</comment>
<keyword evidence="1" id="KW-1133">Transmembrane helix</keyword>
<evidence type="ECO:0000313" key="3">
    <source>
        <dbReference type="EMBL" id="KAE8972155.1"/>
    </source>
</evidence>
<dbReference type="EMBL" id="QXGB01003269">
    <property type="protein sequence ID" value="KAE9171741.1"/>
    <property type="molecule type" value="Genomic_DNA"/>
</dbReference>
<evidence type="ECO:0000313" key="13">
    <source>
        <dbReference type="Proteomes" id="UP000440367"/>
    </source>
</evidence>
<keyword evidence="1" id="KW-0812">Transmembrane</keyword>
<evidence type="ECO:0000313" key="9">
    <source>
        <dbReference type="EMBL" id="KAE9275810.1"/>
    </source>
</evidence>
<feature type="transmembrane region" description="Helical" evidence="1">
    <location>
        <begin position="41"/>
        <end position="61"/>
    </location>
</feature>
<keyword evidence="11" id="KW-1185">Reference proteome</keyword>
<accession>A0A6A3DR74</accession>
<organism evidence="2 10">
    <name type="scientific">Phytophthora fragariae</name>
    <dbReference type="NCBI Taxonomy" id="53985"/>
    <lineage>
        <taxon>Eukaryota</taxon>
        <taxon>Sar</taxon>
        <taxon>Stramenopiles</taxon>
        <taxon>Oomycota</taxon>
        <taxon>Peronosporomycetes</taxon>
        <taxon>Peronosporales</taxon>
        <taxon>Peronosporaceae</taxon>
        <taxon>Phytophthora</taxon>
    </lineage>
</organism>
<dbReference type="Proteomes" id="UP000460718">
    <property type="component" value="Unassembled WGS sequence"/>
</dbReference>
<protein>
    <submittedName>
        <fullName evidence="2">Uncharacterized protein</fullName>
    </submittedName>
</protein>
<evidence type="ECO:0000313" key="4">
    <source>
        <dbReference type="EMBL" id="KAE9070237.1"/>
    </source>
</evidence>
<dbReference type="Proteomes" id="UP000437068">
    <property type="component" value="Unassembled WGS sequence"/>
</dbReference>
<gene>
    <name evidence="9" type="ORF">PF001_g26421</name>
    <name evidence="8" type="ORF">PF002_g26213</name>
    <name evidence="7" type="ORF">PF004_g25788</name>
    <name evidence="6" type="ORF">PF005_g27022</name>
    <name evidence="5" type="ORF">PF006_g10163</name>
    <name evidence="2" type="ORF">PF009_g27133</name>
    <name evidence="4" type="ORF">PF010_g26358</name>
    <name evidence="3" type="ORF">PF011_g25748</name>
</gene>
<sequence>MQRSLPYESFCLASLFATNFWSSLAFHGCTDAKPSCDIFWVGTPFTALVLAVSPALCPALAKYQLNWVLSRLVGAGPQLVGVGPQLVGVGLRLVGVGLRLAPARTGRMCCIRGFGCFYCQGFLRLSSLHGGDFRCLRG</sequence>
<evidence type="ECO:0000313" key="12">
    <source>
        <dbReference type="Proteomes" id="UP000437068"/>
    </source>
</evidence>
<dbReference type="EMBL" id="QXGE01003308">
    <property type="protein sequence ID" value="KAE9275810.1"/>
    <property type="molecule type" value="Genomic_DNA"/>
</dbReference>
<reference evidence="10 11" key="1">
    <citation type="submission" date="2018-08" db="EMBL/GenBank/DDBJ databases">
        <title>Genomic investigation of the strawberry pathogen Phytophthora fragariae indicates pathogenicity is determined by transcriptional variation in three key races.</title>
        <authorList>
            <person name="Adams T.M."/>
            <person name="Armitage A.D."/>
            <person name="Sobczyk M.K."/>
            <person name="Bates H.J."/>
            <person name="Dunwell J.M."/>
            <person name="Nellist C.F."/>
            <person name="Harrison R.J."/>
        </authorList>
    </citation>
    <scope>NUCLEOTIDE SEQUENCE [LARGE SCALE GENOMIC DNA]</scope>
    <source>
        <strain evidence="9 12">A4</strain>
        <strain evidence="8 13">BC-1</strain>
        <strain evidence="7 16">BC-23</strain>
        <strain evidence="6 11">NOV-27</strain>
        <strain evidence="5 14">NOV-5</strain>
        <strain evidence="2 10">NOV-9</strain>
        <strain evidence="4 17">ONT-3</strain>
        <strain evidence="3 15">SCRP245</strain>
    </source>
</reference>
<evidence type="ECO:0000313" key="15">
    <source>
        <dbReference type="Proteomes" id="UP000460718"/>
    </source>
</evidence>
<evidence type="ECO:0000313" key="7">
    <source>
        <dbReference type="EMBL" id="KAE9177412.1"/>
    </source>
</evidence>
<dbReference type="Proteomes" id="UP000429523">
    <property type="component" value="Unassembled WGS sequence"/>
</dbReference>
<dbReference type="EMBL" id="QXFX01003244">
    <property type="protein sequence ID" value="KAE9070237.1"/>
    <property type="molecule type" value="Genomic_DNA"/>
</dbReference>
<dbReference type="EMBL" id="QXGF01003035">
    <property type="protein sequence ID" value="KAE8922606.1"/>
    <property type="molecule type" value="Genomic_DNA"/>
</dbReference>
<evidence type="ECO:0000256" key="1">
    <source>
        <dbReference type="SAM" id="Phobius"/>
    </source>
</evidence>